<dbReference type="AlphaFoldDB" id="A0AA50DGX6"/>
<evidence type="ECO:0000313" key="2">
    <source>
        <dbReference type="Proteomes" id="UP001228139"/>
    </source>
</evidence>
<organism evidence="1 2">
    <name type="scientific">Erwinia pyri</name>
    <dbReference type="NCBI Taxonomy" id="3062598"/>
    <lineage>
        <taxon>Bacteria</taxon>
        <taxon>Pseudomonadati</taxon>
        <taxon>Pseudomonadota</taxon>
        <taxon>Gammaproteobacteria</taxon>
        <taxon>Enterobacterales</taxon>
        <taxon>Erwiniaceae</taxon>
        <taxon>Erwinia</taxon>
    </lineage>
</organism>
<accession>A0AA50DGX6</accession>
<dbReference type="EMBL" id="CP132353">
    <property type="protein sequence ID" value="WLS77929.1"/>
    <property type="molecule type" value="Genomic_DNA"/>
</dbReference>
<dbReference type="KEGG" id="epi:Q3V30_15845"/>
<proteinExistence type="predicted"/>
<protein>
    <submittedName>
        <fullName evidence="1">Uncharacterized protein</fullName>
    </submittedName>
</protein>
<keyword evidence="2" id="KW-1185">Reference proteome</keyword>
<reference evidence="1 2" key="1">
    <citation type="submission" date="2023-07" db="EMBL/GenBank/DDBJ databases">
        <title>Pathogenic bacteria of pear tree diseases.</title>
        <authorList>
            <person name="Zhang Z."/>
            <person name="He L."/>
            <person name="Huang R."/>
        </authorList>
    </citation>
    <scope>NUCLEOTIDE SEQUENCE [LARGE SCALE GENOMIC DNA]</scope>
    <source>
        <strain evidence="1 2">DE2</strain>
    </source>
</reference>
<dbReference type="RefSeq" id="WP_306207279.1">
    <property type="nucleotide sequence ID" value="NZ_CP132353.1"/>
</dbReference>
<dbReference type="Proteomes" id="UP001228139">
    <property type="component" value="Chromosome"/>
</dbReference>
<sequence length="56" mass="6090">MANAQEEVVKVLGEAVHQVLAEGRELSNDSVREMALLLSEVDDDLSVESALSELHL</sequence>
<evidence type="ECO:0000313" key="1">
    <source>
        <dbReference type="EMBL" id="WLS77929.1"/>
    </source>
</evidence>
<gene>
    <name evidence="1" type="ORF">Q3V30_15845</name>
</gene>
<name>A0AA50DGX6_9GAMM</name>